<protein>
    <submittedName>
        <fullName evidence="2">Uncharacterized protein</fullName>
    </submittedName>
</protein>
<proteinExistence type="predicted"/>
<keyword evidence="3" id="KW-1185">Reference proteome</keyword>
<keyword evidence="1" id="KW-0472">Membrane</keyword>
<keyword evidence="1" id="KW-0812">Transmembrane</keyword>
<sequence>MYYDGTGPTQLRQFIGPVPNHEYVEYTDDFDGLDKLRLSWSENETDRGDNVQAGLSNSLTAMGDAYTFIMDWLNDHVAAPLNAIEAVIEDYGCGKYASFLIKADGIAYCDDGKCNVDVNLKQADAPWSCIEKTLVTDNWQGWFPTAAEPLNAGKQHPRYTYCDEFRPAFFLGLLFSCISMIALPMYILSVTLVPVVLAIITIASVIIHKLKKLRDQLKDMTGWGPVTHAIQNMYLNAAGCGREMPSPLVRDYIANVCDKCGIKYSKETIPMLFDPTSDYYNLTWTQSEIQKGVKKDNTDQFWIEANDPLITLDMLLNKLKDVFNAKWRIAGNVLYFRRKDAFDPGLLYDFTTEPDKSKLVTFTCYEWNGDKKPAYAKAGYTQDATDTVGNDAISRFNTYVEFNKPINPMLEGEMTKINQFSPARFRFDGVGPDYIEDAAKSMIDLTGNLLELITHNFRDAFHTVDKGVLLVKDDKFVTPKLIIWDGRSYRDARAIGTYGWGRDGANNFPQKNPVYNTDGKDYAQVHASDIGRSDTCDPVCFGEYSTIWNYPMVYDEMFLGNLWDRFHQIDDPRVNPPMNKNFTAVLACCCDDLQRIGVMGDTSQVKINAKVKIRDKGWFPYGRVESIEVSYDPTARDGRTITLKGKQ</sequence>
<dbReference type="Proteomes" id="UP000244450">
    <property type="component" value="Unassembled WGS sequence"/>
</dbReference>
<name>A0A2T7BFG9_9BACT</name>
<reference evidence="2 3" key="1">
    <citation type="submission" date="2018-04" db="EMBL/GenBank/DDBJ databases">
        <title>Chitinophaga fuyangensis sp. nov., isolated from soil in a chemical factory.</title>
        <authorList>
            <person name="Chen K."/>
        </authorList>
    </citation>
    <scope>NUCLEOTIDE SEQUENCE [LARGE SCALE GENOMIC DNA]</scope>
    <source>
        <strain evidence="2 3">LY-1</strain>
    </source>
</reference>
<organism evidence="2 3">
    <name type="scientific">Chitinophaga parva</name>
    <dbReference type="NCBI Taxonomy" id="2169414"/>
    <lineage>
        <taxon>Bacteria</taxon>
        <taxon>Pseudomonadati</taxon>
        <taxon>Bacteroidota</taxon>
        <taxon>Chitinophagia</taxon>
        <taxon>Chitinophagales</taxon>
        <taxon>Chitinophagaceae</taxon>
        <taxon>Chitinophaga</taxon>
    </lineage>
</organism>
<dbReference type="AlphaFoldDB" id="A0A2T7BFG9"/>
<dbReference type="EMBL" id="QCYK01000002">
    <property type="protein sequence ID" value="PUZ25028.1"/>
    <property type="molecule type" value="Genomic_DNA"/>
</dbReference>
<gene>
    <name evidence="2" type="ORF">DCC81_11990</name>
</gene>
<evidence type="ECO:0000313" key="3">
    <source>
        <dbReference type="Proteomes" id="UP000244450"/>
    </source>
</evidence>
<keyword evidence="1" id="KW-1133">Transmembrane helix</keyword>
<evidence type="ECO:0000313" key="2">
    <source>
        <dbReference type="EMBL" id="PUZ25028.1"/>
    </source>
</evidence>
<accession>A0A2T7BFG9</accession>
<feature type="transmembrane region" description="Helical" evidence="1">
    <location>
        <begin position="192"/>
        <end position="210"/>
    </location>
</feature>
<evidence type="ECO:0000256" key="1">
    <source>
        <dbReference type="SAM" id="Phobius"/>
    </source>
</evidence>
<comment type="caution">
    <text evidence="2">The sequence shown here is derived from an EMBL/GenBank/DDBJ whole genome shotgun (WGS) entry which is preliminary data.</text>
</comment>